<dbReference type="AlphaFoldDB" id="A0A3P6DB73"/>
<reference evidence="1" key="1">
    <citation type="submission" date="2018-11" db="EMBL/GenBank/DDBJ databases">
        <authorList>
            <consortium name="Genoscope - CEA"/>
            <person name="William W."/>
        </authorList>
    </citation>
    <scope>NUCLEOTIDE SEQUENCE</scope>
</reference>
<gene>
    <name evidence="1" type="ORF">BRASC58T46444Z</name>
</gene>
<dbReference type="EMBL" id="LR031601">
    <property type="protein sequence ID" value="VDD24510.1"/>
    <property type="molecule type" value="Genomic_DNA"/>
</dbReference>
<accession>A0A3P6DB73</accession>
<sequence>MIKKKRRKSYTSVYAFRQYIYLCLPTKHGELLIRSVDVPTKKHLL</sequence>
<proteinExistence type="predicted"/>
<protein>
    <submittedName>
        <fullName evidence="1">Uncharacterized protein</fullName>
    </submittedName>
</protein>
<evidence type="ECO:0000313" key="1">
    <source>
        <dbReference type="EMBL" id="VDD24510.1"/>
    </source>
</evidence>
<organism evidence="1">
    <name type="scientific">Brassica campestris</name>
    <name type="common">Field mustard</name>
    <dbReference type="NCBI Taxonomy" id="3711"/>
    <lineage>
        <taxon>Eukaryota</taxon>
        <taxon>Viridiplantae</taxon>
        <taxon>Streptophyta</taxon>
        <taxon>Embryophyta</taxon>
        <taxon>Tracheophyta</taxon>
        <taxon>Spermatophyta</taxon>
        <taxon>Magnoliopsida</taxon>
        <taxon>eudicotyledons</taxon>
        <taxon>Gunneridae</taxon>
        <taxon>Pentapetalae</taxon>
        <taxon>rosids</taxon>
        <taxon>malvids</taxon>
        <taxon>Brassicales</taxon>
        <taxon>Brassicaceae</taxon>
        <taxon>Brassiceae</taxon>
        <taxon>Brassica</taxon>
    </lineage>
</organism>
<name>A0A3P6DB73_BRACM</name>